<keyword evidence="2" id="KW-1133">Transmembrane helix</keyword>
<evidence type="ECO:0000256" key="1">
    <source>
        <dbReference type="ARBA" id="ARBA00022729"/>
    </source>
</evidence>
<dbReference type="AlphaFoldDB" id="A0A9J6CPS0"/>
<dbReference type="Pfam" id="PF13855">
    <property type="entry name" value="LRR_8"/>
    <property type="match status" value="1"/>
</dbReference>
<feature type="transmembrane region" description="Helical" evidence="2">
    <location>
        <begin position="7"/>
        <end position="24"/>
    </location>
</feature>
<keyword evidence="2" id="KW-0812">Transmembrane</keyword>
<dbReference type="InterPro" id="IPR050328">
    <property type="entry name" value="Dev_Immune_Receptor"/>
</dbReference>
<evidence type="ECO:0000256" key="2">
    <source>
        <dbReference type="SAM" id="Phobius"/>
    </source>
</evidence>
<organism evidence="3 4">
    <name type="scientific">Polypedilum vanderplanki</name>
    <name type="common">Sleeping chironomid midge</name>
    <dbReference type="NCBI Taxonomy" id="319348"/>
    <lineage>
        <taxon>Eukaryota</taxon>
        <taxon>Metazoa</taxon>
        <taxon>Ecdysozoa</taxon>
        <taxon>Arthropoda</taxon>
        <taxon>Hexapoda</taxon>
        <taxon>Insecta</taxon>
        <taxon>Pterygota</taxon>
        <taxon>Neoptera</taxon>
        <taxon>Endopterygota</taxon>
        <taxon>Diptera</taxon>
        <taxon>Nematocera</taxon>
        <taxon>Chironomoidea</taxon>
        <taxon>Chironomidae</taxon>
        <taxon>Chironominae</taxon>
        <taxon>Polypedilum</taxon>
        <taxon>Polypedilum</taxon>
    </lineage>
</organism>
<dbReference type="Gene3D" id="3.80.10.10">
    <property type="entry name" value="Ribonuclease Inhibitor"/>
    <property type="match status" value="1"/>
</dbReference>
<dbReference type="InterPro" id="IPR001611">
    <property type="entry name" value="Leu-rich_rpt"/>
</dbReference>
<dbReference type="EMBL" id="JADBJN010000001">
    <property type="protein sequence ID" value="KAG5683981.1"/>
    <property type="molecule type" value="Genomic_DNA"/>
</dbReference>
<dbReference type="PANTHER" id="PTHR24373">
    <property type="entry name" value="SLIT RELATED LEUCINE-RICH REPEAT NEURONAL PROTEIN"/>
    <property type="match status" value="1"/>
</dbReference>
<evidence type="ECO:0000313" key="3">
    <source>
        <dbReference type="EMBL" id="KAG5683981.1"/>
    </source>
</evidence>
<gene>
    <name evidence="3" type="ORF">PVAND_013236</name>
</gene>
<evidence type="ECO:0000313" key="4">
    <source>
        <dbReference type="Proteomes" id="UP001107558"/>
    </source>
</evidence>
<protein>
    <submittedName>
        <fullName evidence="3">Uncharacterized protein</fullName>
    </submittedName>
</protein>
<proteinExistence type="predicted"/>
<dbReference type="SUPFAM" id="SSF52058">
    <property type="entry name" value="L domain-like"/>
    <property type="match status" value="1"/>
</dbReference>
<dbReference type="InterPro" id="IPR032675">
    <property type="entry name" value="LRR_dom_sf"/>
</dbReference>
<comment type="caution">
    <text evidence="3">The sequence shown here is derived from an EMBL/GenBank/DDBJ whole genome shotgun (WGS) entry which is preliminary data.</text>
</comment>
<dbReference type="OrthoDB" id="7779401at2759"/>
<sequence length="252" mass="28969">MSISIKIINIFIIFSFLINLNHSINFECQYGYFRWATKVDDKIIPIFKNQYSCVANITGVIAYNTVTEVSNNHLDGRSSSNVIVLKIFKQSLKKFPENVEEFFPYLKAIFINQCKLKSIAKNDLRPFERLQFVSFTGNNIKNVNSDVFQYNPMITFVGLGSNPIEHIGAKFFDHLKSLKTIILSNNTCIDEKAIRNNEHLSQLKLDVAEKCPPTKEMLEYDKNGTKKRQFFRRALGLEFLDDEESSAIESGL</sequence>
<dbReference type="Proteomes" id="UP001107558">
    <property type="component" value="Chromosome 1"/>
</dbReference>
<accession>A0A9J6CPS0</accession>
<reference evidence="3" key="1">
    <citation type="submission" date="2021-03" db="EMBL/GenBank/DDBJ databases">
        <title>Chromosome level genome of the anhydrobiotic midge Polypedilum vanderplanki.</title>
        <authorList>
            <person name="Yoshida Y."/>
            <person name="Kikawada T."/>
            <person name="Gusev O."/>
        </authorList>
    </citation>
    <scope>NUCLEOTIDE SEQUENCE</scope>
    <source>
        <strain evidence="3">NIAS01</strain>
        <tissue evidence="3">Whole body or cell culture</tissue>
    </source>
</reference>
<name>A0A9J6CPS0_POLVA</name>
<keyword evidence="4" id="KW-1185">Reference proteome</keyword>
<keyword evidence="1" id="KW-0732">Signal</keyword>
<keyword evidence="2" id="KW-0472">Membrane</keyword>
<dbReference type="PANTHER" id="PTHR24373:SF275">
    <property type="entry name" value="TIR DOMAIN-CONTAINING PROTEIN"/>
    <property type="match status" value="1"/>
</dbReference>